<protein>
    <submittedName>
        <fullName evidence="1">2136_t:CDS:1</fullName>
    </submittedName>
</protein>
<feature type="non-terminal residue" evidence="1">
    <location>
        <position position="117"/>
    </location>
</feature>
<reference evidence="1" key="1">
    <citation type="submission" date="2021-06" db="EMBL/GenBank/DDBJ databases">
        <authorList>
            <person name="Kallberg Y."/>
            <person name="Tangrot J."/>
            <person name="Rosling A."/>
        </authorList>
    </citation>
    <scope>NUCLEOTIDE SEQUENCE</scope>
    <source>
        <strain evidence="1">MA453B</strain>
    </source>
</reference>
<evidence type="ECO:0000313" key="1">
    <source>
        <dbReference type="EMBL" id="CAG8767297.1"/>
    </source>
</evidence>
<dbReference type="AlphaFoldDB" id="A0A9N9J6G9"/>
<gene>
    <name evidence="1" type="ORF">DERYTH_LOCUS18355</name>
</gene>
<keyword evidence="2" id="KW-1185">Reference proteome</keyword>
<dbReference type="EMBL" id="CAJVPY010018487">
    <property type="protein sequence ID" value="CAG8767297.1"/>
    <property type="molecule type" value="Genomic_DNA"/>
</dbReference>
<evidence type="ECO:0000313" key="2">
    <source>
        <dbReference type="Proteomes" id="UP000789405"/>
    </source>
</evidence>
<dbReference type="OrthoDB" id="2473015at2759"/>
<name>A0A9N9J6G9_9GLOM</name>
<organism evidence="1 2">
    <name type="scientific">Dentiscutata erythropus</name>
    <dbReference type="NCBI Taxonomy" id="1348616"/>
    <lineage>
        <taxon>Eukaryota</taxon>
        <taxon>Fungi</taxon>
        <taxon>Fungi incertae sedis</taxon>
        <taxon>Mucoromycota</taxon>
        <taxon>Glomeromycotina</taxon>
        <taxon>Glomeromycetes</taxon>
        <taxon>Diversisporales</taxon>
        <taxon>Gigasporaceae</taxon>
        <taxon>Dentiscutata</taxon>
    </lineage>
</organism>
<sequence>RSFQLFKITNDNNDELMEKMKANIEALNFRNVIDLENNSNDDNSKDEVDSREISPITHHEVLNTIKVLEHYLIQQDLSDKDWLDHDQALLQLQKTIRKSRSASFKQVNLETLFQLID</sequence>
<dbReference type="Proteomes" id="UP000789405">
    <property type="component" value="Unassembled WGS sequence"/>
</dbReference>
<proteinExistence type="predicted"/>
<comment type="caution">
    <text evidence="1">The sequence shown here is derived from an EMBL/GenBank/DDBJ whole genome shotgun (WGS) entry which is preliminary data.</text>
</comment>
<accession>A0A9N9J6G9</accession>